<keyword evidence="7" id="KW-0325">Glycoprotein</keyword>
<organism evidence="10 11">
    <name type="scientific">Bos mutus</name>
    <name type="common">wild yak</name>
    <dbReference type="NCBI Taxonomy" id="72004"/>
    <lineage>
        <taxon>Eukaryota</taxon>
        <taxon>Metazoa</taxon>
        <taxon>Chordata</taxon>
        <taxon>Craniata</taxon>
        <taxon>Vertebrata</taxon>
        <taxon>Euteleostomi</taxon>
        <taxon>Mammalia</taxon>
        <taxon>Eutheria</taxon>
        <taxon>Laurasiatheria</taxon>
        <taxon>Artiodactyla</taxon>
        <taxon>Ruminantia</taxon>
        <taxon>Pecora</taxon>
        <taxon>Bovidae</taxon>
        <taxon>Bovinae</taxon>
        <taxon>Bos</taxon>
    </lineage>
</organism>
<name>A0A6B0RRX5_9CETA</name>
<keyword evidence="5 8" id="KW-1133">Transmembrane helix</keyword>
<evidence type="ECO:0000256" key="6">
    <source>
        <dbReference type="ARBA" id="ARBA00023136"/>
    </source>
</evidence>
<feature type="transmembrane region" description="Helical" evidence="8">
    <location>
        <begin position="938"/>
        <end position="962"/>
    </location>
</feature>
<evidence type="ECO:0000256" key="8">
    <source>
        <dbReference type="SAM" id="Phobius"/>
    </source>
</evidence>
<keyword evidence="4" id="KW-0378">Hydrolase</keyword>
<evidence type="ECO:0000256" key="3">
    <source>
        <dbReference type="ARBA" id="ARBA00022692"/>
    </source>
</evidence>
<evidence type="ECO:0000259" key="9">
    <source>
        <dbReference type="PROSITE" id="PS51704"/>
    </source>
</evidence>
<evidence type="ECO:0000256" key="1">
    <source>
        <dbReference type="ARBA" id="ARBA00004141"/>
    </source>
</evidence>
<proteinExistence type="inferred from homology"/>
<dbReference type="GO" id="GO:0016020">
    <property type="term" value="C:membrane"/>
    <property type="evidence" value="ECO:0007669"/>
    <property type="project" value="UniProtKB-SubCell"/>
</dbReference>
<dbReference type="PROSITE" id="PS51704">
    <property type="entry name" value="GP_PDE"/>
    <property type="match status" value="2"/>
</dbReference>
<dbReference type="Pfam" id="PF03009">
    <property type="entry name" value="GDPD"/>
    <property type="match status" value="2"/>
</dbReference>
<keyword evidence="3 8" id="KW-0812">Transmembrane</keyword>
<protein>
    <recommendedName>
        <fullName evidence="9">GP-PDE domain-containing protein</fullName>
    </recommendedName>
</protein>
<accession>A0A6B0RRX5</accession>
<dbReference type="Proteomes" id="UP000322234">
    <property type="component" value="Unassembled WGS sequence"/>
</dbReference>
<dbReference type="AlphaFoldDB" id="A0A6B0RRX5"/>
<dbReference type="InterPro" id="IPR017946">
    <property type="entry name" value="PLC-like_Pdiesterase_TIM-brl"/>
</dbReference>
<dbReference type="PANTHER" id="PTHR23344">
    <property type="entry name" value="GLYCEROPHOSPHORYL DIESTER PHOSPHODIESTERASE"/>
    <property type="match status" value="1"/>
</dbReference>
<dbReference type="GO" id="GO:0008889">
    <property type="term" value="F:glycerophosphodiester phosphodiesterase activity"/>
    <property type="evidence" value="ECO:0007669"/>
    <property type="project" value="TreeGrafter"/>
</dbReference>
<feature type="transmembrane region" description="Helical" evidence="8">
    <location>
        <begin position="102"/>
        <end position="122"/>
    </location>
</feature>
<comment type="caution">
    <text evidence="10">The sequence shown here is derived from an EMBL/GenBank/DDBJ whole genome shotgun (WGS) entry which is preliminary data.</text>
</comment>
<evidence type="ECO:0000313" key="10">
    <source>
        <dbReference type="EMBL" id="MXQ91801.1"/>
    </source>
</evidence>
<dbReference type="SUPFAM" id="SSF51695">
    <property type="entry name" value="PLC-like phosphodiesterases"/>
    <property type="match status" value="2"/>
</dbReference>
<dbReference type="PANTHER" id="PTHR23344:SF13">
    <property type="entry name" value="GLYCEROPHOSPHODIESTER PHOSPHODIESTERASE DOMAIN-CONTAINING PROTEIN 4"/>
    <property type="match status" value="1"/>
</dbReference>
<keyword evidence="11" id="KW-1185">Reference proteome</keyword>
<feature type="transmembrane region" description="Helical" evidence="8">
    <location>
        <begin position="452"/>
        <end position="476"/>
    </location>
</feature>
<gene>
    <name evidence="10" type="ORF">E5288_WYG019771</name>
</gene>
<comment type="similarity">
    <text evidence="2">Belongs to the glycerophosphoryl diester phosphodiesterase family.</text>
</comment>
<dbReference type="InterPro" id="IPR030395">
    <property type="entry name" value="GP_PDE_dom"/>
</dbReference>
<evidence type="ECO:0000256" key="5">
    <source>
        <dbReference type="ARBA" id="ARBA00022989"/>
    </source>
</evidence>
<feature type="domain" description="GP-PDE" evidence="9">
    <location>
        <begin position="183"/>
        <end position="442"/>
    </location>
</feature>
<evidence type="ECO:0000256" key="2">
    <source>
        <dbReference type="ARBA" id="ARBA00007277"/>
    </source>
</evidence>
<feature type="transmembrane region" description="Helical" evidence="8">
    <location>
        <begin position="62"/>
        <end position="82"/>
    </location>
</feature>
<comment type="subcellular location">
    <subcellularLocation>
        <location evidence="1">Membrane</location>
        <topology evidence="1">Multi-pass membrane protein</topology>
    </subcellularLocation>
</comment>
<reference evidence="10" key="1">
    <citation type="submission" date="2019-10" db="EMBL/GenBank/DDBJ databases">
        <title>The sequence and de novo assembly of the wild yak genome.</title>
        <authorList>
            <person name="Liu Y."/>
        </authorList>
    </citation>
    <scope>NUCLEOTIDE SEQUENCE [LARGE SCALE GENOMIC DNA]</scope>
    <source>
        <strain evidence="10">WY2019</strain>
    </source>
</reference>
<dbReference type="Gene3D" id="3.20.20.190">
    <property type="entry name" value="Phosphatidylinositol (PI) phosphodiesterase"/>
    <property type="match status" value="2"/>
</dbReference>
<keyword evidence="6 8" id="KW-0472">Membrane</keyword>
<evidence type="ECO:0000256" key="4">
    <source>
        <dbReference type="ARBA" id="ARBA00022801"/>
    </source>
</evidence>
<feature type="transmembrane region" description="Helical" evidence="8">
    <location>
        <begin position="143"/>
        <end position="164"/>
    </location>
</feature>
<sequence length="1082" mass="126335">MTKDEGLDQYQNHTSDSEVSLRSDFEHMIQIGFDAVPGEFRVLGFLLCWEKQRLYLHWYHKILVLIMIPFFSLLLWILLTYWKDRWLTIGLSLQILAPYVHLSSISVMVLLSWPVAFYLIHLEGEARMRRYQITSNERRRNTCCTLQVAVGVPFFFILLCLYVVPFGTYSPCLQEKEKLAPKPNFFGHRGAPMLGPENTIMSFEKAVEYGAHGLESDVQISFDGVPFLMHDYDLRRTTNIKEVLPDAARRHPSLFRWSFLTTLNAGKWFSDAWVKPFFRMKPLSEDDKERARNQRIAKLTDLLAIAQKEKKLVIFDLNAPPSKHPSRLSYIHLVVRVILDSKIEQHLIAWLPGSERRYIKSKAPGFQHVGTFYTLQELADENITRINVDYKRLYYNGLREYKAANISINLYIVNEPWLFSLVWCHSIHSVTTDNIEVLNEMNHPYYFMTPNFYLFLWIFMDILSAVFIVSIFRFHWWRESQSEKIRQGITSYTGTGVWFFWSIVLLSFLGILAAYTTLLLVLEFLLCWEKNQLFLHWYHKILILITILFCSLLLWILLTYWKDRWLTIGLSLQIFALYIHLSSTSVMVLLSWPVAIYVIHLEGEARMRRFQITSIERKRNKRCNMHTKLRTLQVAIGLPFVLILLCLYVVPFGIYSACVQDKDKLGPKPNFFGHRGAPMLGPENIIMSFEKSVEYGAHGLESDVQISLDKVPFLMHDYDLRRTTNILDVMPNASHEHSSFFNWDFLSTLNAGKWFSGSWIKPFFRMKPLSEADKERARNQKIPKLSELLELAQKEKKLVIFDLNAPPQSHPSRSSYIHLVVSVILDSKIEQPLIFWLPDSDRKYVRSKAPGFQHISRLFTVEELRKENITRINVDYKRLFYNGLKEYKAANITINLYIVNEPWLFSLAWCSRIHSVTTDNIQILKEINHPYYFITPKFYLFMWIFMDILSAVFIVAIFHFYWRRESQSEKILHGITSYTETPSASLRDEVLEVVEIPGLLIKSEMEYPDSEVIIPEVVNETTAPTMHPTDDVGQPVPTEPAFEPIQAPTSETNREATLKIVLLTLEANEPTVPFTEKPPPET</sequence>
<evidence type="ECO:0000313" key="11">
    <source>
        <dbReference type="Proteomes" id="UP000322234"/>
    </source>
</evidence>
<feature type="transmembrane region" description="Helical" evidence="8">
    <location>
        <begin position="629"/>
        <end position="650"/>
    </location>
</feature>
<feature type="transmembrane region" description="Helical" evidence="8">
    <location>
        <begin position="587"/>
        <end position="608"/>
    </location>
</feature>
<evidence type="ECO:0000256" key="7">
    <source>
        <dbReference type="ARBA" id="ARBA00023180"/>
    </source>
</evidence>
<dbReference type="GO" id="GO:0006629">
    <property type="term" value="P:lipid metabolic process"/>
    <property type="evidence" value="ECO:0007669"/>
    <property type="project" value="InterPro"/>
</dbReference>
<dbReference type="EMBL" id="VBQZ03000075">
    <property type="protein sequence ID" value="MXQ91801.1"/>
    <property type="molecule type" value="Genomic_DNA"/>
</dbReference>
<feature type="domain" description="GP-PDE" evidence="9">
    <location>
        <begin position="669"/>
        <end position="928"/>
    </location>
</feature>
<feature type="transmembrane region" description="Helical" evidence="8">
    <location>
        <begin position="537"/>
        <end position="558"/>
    </location>
</feature>
<feature type="transmembrane region" description="Helical" evidence="8">
    <location>
        <begin position="497"/>
        <end position="525"/>
    </location>
</feature>